<sequence>MAVVVIFVAVITLVDARGGRRAGKGKGKSNLQFAQVAEFSLVHTQLADNNVSFALFIHFSIK</sequence>
<feature type="chain" id="PRO_5043139163" evidence="1">
    <location>
        <begin position="17"/>
        <end position="62"/>
    </location>
</feature>
<reference evidence="2 3" key="2">
    <citation type="submission" date="2018-11" db="EMBL/GenBank/DDBJ databases">
        <authorList>
            <consortium name="Pathogen Informatics"/>
        </authorList>
    </citation>
    <scope>NUCLEOTIDE SEQUENCE [LARGE SCALE GENOMIC DNA]</scope>
</reference>
<proteinExistence type="predicted"/>
<reference evidence="4" key="1">
    <citation type="submission" date="2016-06" db="UniProtKB">
        <authorList>
            <consortium name="WormBaseParasite"/>
        </authorList>
    </citation>
    <scope>IDENTIFICATION</scope>
</reference>
<keyword evidence="3" id="KW-1185">Reference proteome</keyword>
<keyword evidence="1" id="KW-0732">Signal</keyword>
<dbReference type="EMBL" id="UYRT01090278">
    <property type="protein sequence ID" value="VDN35866.1"/>
    <property type="molecule type" value="Genomic_DNA"/>
</dbReference>
<gene>
    <name evidence="2" type="ORF">GPUH_LOCUS20356</name>
</gene>
<dbReference type="WBParaSite" id="GPUH_0002038001-mRNA-1">
    <property type="protein sequence ID" value="GPUH_0002038001-mRNA-1"/>
    <property type="gene ID" value="GPUH_0002038001"/>
</dbReference>
<evidence type="ECO:0000313" key="2">
    <source>
        <dbReference type="EMBL" id="VDN35866.1"/>
    </source>
</evidence>
<evidence type="ECO:0000313" key="4">
    <source>
        <dbReference type="WBParaSite" id="GPUH_0002038001-mRNA-1"/>
    </source>
</evidence>
<name>A0A183EHB4_9BILA</name>
<evidence type="ECO:0000256" key="1">
    <source>
        <dbReference type="SAM" id="SignalP"/>
    </source>
</evidence>
<evidence type="ECO:0000313" key="3">
    <source>
        <dbReference type="Proteomes" id="UP000271098"/>
    </source>
</evidence>
<feature type="signal peptide" evidence="1">
    <location>
        <begin position="1"/>
        <end position="16"/>
    </location>
</feature>
<organism evidence="4">
    <name type="scientific">Gongylonema pulchrum</name>
    <dbReference type="NCBI Taxonomy" id="637853"/>
    <lineage>
        <taxon>Eukaryota</taxon>
        <taxon>Metazoa</taxon>
        <taxon>Ecdysozoa</taxon>
        <taxon>Nematoda</taxon>
        <taxon>Chromadorea</taxon>
        <taxon>Rhabditida</taxon>
        <taxon>Spirurina</taxon>
        <taxon>Spiruromorpha</taxon>
        <taxon>Spiruroidea</taxon>
        <taxon>Gongylonematidae</taxon>
        <taxon>Gongylonema</taxon>
    </lineage>
</organism>
<accession>A0A183EHB4</accession>
<protein>
    <submittedName>
        <fullName evidence="4">Secreted protein</fullName>
    </submittedName>
</protein>
<dbReference type="AlphaFoldDB" id="A0A183EHB4"/>
<dbReference type="Proteomes" id="UP000271098">
    <property type="component" value="Unassembled WGS sequence"/>
</dbReference>
<dbReference type="OrthoDB" id="6127080at2759"/>